<name>A0A4R1Y0R4_ACICA</name>
<dbReference type="Gene3D" id="2.60.40.2070">
    <property type="match status" value="1"/>
</dbReference>
<dbReference type="Gene3D" id="2.60.40.2610">
    <property type="entry name" value="Outer membrane usher protein FimD, plug domain"/>
    <property type="match status" value="1"/>
</dbReference>
<dbReference type="InterPro" id="IPR000015">
    <property type="entry name" value="Fimb_usher"/>
</dbReference>
<dbReference type="InterPro" id="IPR043142">
    <property type="entry name" value="PapC-like_C_sf"/>
</dbReference>
<comment type="caution">
    <text evidence="11">The sequence shown here is derived from an EMBL/GenBank/DDBJ whole genome shotgun (WGS) entry which is preliminary data.</text>
</comment>
<dbReference type="EMBL" id="SLVJ01000003">
    <property type="protein sequence ID" value="TCM69172.1"/>
    <property type="molecule type" value="Genomic_DNA"/>
</dbReference>
<keyword evidence="7" id="KW-0472">Membrane</keyword>
<evidence type="ECO:0000256" key="2">
    <source>
        <dbReference type="ARBA" id="ARBA00008064"/>
    </source>
</evidence>
<dbReference type="InterPro" id="IPR025949">
    <property type="entry name" value="PapC-like_C"/>
</dbReference>
<evidence type="ECO:0000256" key="7">
    <source>
        <dbReference type="ARBA" id="ARBA00023136"/>
    </source>
</evidence>
<evidence type="ECO:0000256" key="5">
    <source>
        <dbReference type="ARBA" id="ARBA00022692"/>
    </source>
</evidence>
<comment type="similarity">
    <text evidence="2">Belongs to the fimbrial export usher family.</text>
</comment>
<evidence type="ECO:0000256" key="8">
    <source>
        <dbReference type="ARBA" id="ARBA00023237"/>
    </source>
</evidence>
<dbReference type="InterPro" id="IPR025885">
    <property type="entry name" value="PapC_N"/>
</dbReference>
<evidence type="ECO:0000259" key="10">
    <source>
        <dbReference type="Pfam" id="PF13954"/>
    </source>
</evidence>
<keyword evidence="12" id="KW-1185">Reference proteome</keyword>
<dbReference type="Gene3D" id="2.60.40.3110">
    <property type="match status" value="1"/>
</dbReference>
<dbReference type="InterPro" id="IPR037224">
    <property type="entry name" value="PapC_N_sf"/>
</dbReference>
<evidence type="ECO:0000256" key="6">
    <source>
        <dbReference type="ARBA" id="ARBA00022729"/>
    </source>
</evidence>
<comment type="subcellular location">
    <subcellularLocation>
        <location evidence="1">Cell outer membrane</location>
        <topology evidence="1">Multi-pass membrane protein</topology>
    </subcellularLocation>
</comment>
<evidence type="ECO:0000313" key="11">
    <source>
        <dbReference type="EMBL" id="TCM69172.1"/>
    </source>
</evidence>
<dbReference type="Pfam" id="PF13953">
    <property type="entry name" value="PapC_C"/>
    <property type="match status" value="1"/>
</dbReference>
<keyword evidence="4" id="KW-1134">Transmembrane beta strand</keyword>
<dbReference type="GO" id="GO:0009279">
    <property type="term" value="C:cell outer membrane"/>
    <property type="evidence" value="ECO:0007669"/>
    <property type="project" value="UniProtKB-SubCell"/>
</dbReference>
<accession>A0A4R1Y0R4</accession>
<dbReference type="FunFam" id="2.60.40.3110:FF:000001">
    <property type="entry name" value="Putative fimbrial outer membrane usher"/>
    <property type="match status" value="1"/>
</dbReference>
<evidence type="ECO:0000256" key="3">
    <source>
        <dbReference type="ARBA" id="ARBA00022448"/>
    </source>
</evidence>
<dbReference type="Proteomes" id="UP000294963">
    <property type="component" value="Unassembled WGS sequence"/>
</dbReference>
<proteinExistence type="inferred from homology"/>
<feature type="domain" description="PapC-like C-terminal" evidence="9">
    <location>
        <begin position="788"/>
        <end position="852"/>
    </location>
</feature>
<evidence type="ECO:0000256" key="1">
    <source>
        <dbReference type="ARBA" id="ARBA00004571"/>
    </source>
</evidence>
<sequence length="871" mass="97036">MLAFKLAQGRVLSIFLFCNFMGYGYSFAAAESVDEHDDYVFDPALFRNQSSQHIALVEKITQQKSVLPGLYKVNLYVNGTFIRRMELAFNEHTRQKVEACFTADVWGQLGLAEKYRTEKVFQASSQCAYLSDLIETSHSHFDFNKMRLDLSIPQSEMLNLPRGYVNPADLESGNSIGFVNYTANYYHSAVDNNHQTMNQSAAFVALDGGVNFGKWQYRQQSNLSYNQERGTQWTNLRSAVSRPIESIHGVAHFGQLYSTGQFFSGLSFNGLNLSFDERMLPDSMRGYAPIIQGVAQSNAKVSVYQNNREIYQTNVAPGSFKISDLYPTNYSGNLTVKVQEADGTTTQFNVPFSAVPESLRAGAQRYDFNLGQTRDLGEDIYFSDFSYQRGLSNSVTVNTGLRIAEDYQALLLGSTYISSIGAFGSNLTYSNAEVGEQGRLQGWMANLTYSKTIQPTNTTISLAGYRYSTQGYRDLGDVIGVRAAEKNQQAWSSYTYKQRSRFEVTLNQSLAQYGTLFASGAVQSYRDGRDNDIQAQIGYNKFFPNGINLNMSLIRQYYDYKNAYSGQSYPNDSSLNQPVANVEKQSNTDTSLNISLSFPLGRSKKRPAQNIDFSYSRRNNSEDYYQTSLSGTVGKDQKLNYTLGVGHDQSMKSTVWNASLNKRLDSVTLAANASTAKDFWQVSGNIQGALAVHSGGVTFGPYLSDTFALIEAKGAEGARLFNGQATRINRQGYALLASISPYRYNTLSLDPTGISERVEIETQELRVAPYAGSTPKLVFKTRIGYPMLIQAKFENGEYLPLGADVIDTSGQTIAMVGQNGQIFIRAEATAGRLQVVWGEQTQQQCQIAYKLSTQDLEQSLIRLEKNCMAEK</sequence>
<dbReference type="GO" id="GO:0015473">
    <property type="term" value="F:fimbrial usher porin activity"/>
    <property type="evidence" value="ECO:0007669"/>
    <property type="project" value="InterPro"/>
</dbReference>
<keyword evidence="6" id="KW-0732">Signal</keyword>
<dbReference type="InterPro" id="IPR042186">
    <property type="entry name" value="FimD_plug_dom"/>
</dbReference>
<keyword evidence="8" id="KW-0998">Cell outer membrane</keyword>
<dbReference type="Pfam" id="PF00577">
    <property type="entry name" value="Usher"/>
    <property type="match status" value="2"/>
</dbReference>
<keyword evidence="5" id="KW-0812">Transmembrane</keyword>
<dbReference type="PANTHER" id="PTHR30451">
    <property type="entry name" value="OUTER MEMBRANE USHER PROTEIN"/>
    <property type="match status" value="1"/>
</dbReference>
<feature type="domain" description="PapC N-terminal" evidence="10">
    <location>
        <begin position="41"/>
        <end position="184"/>
    </location>
</feature>
<dbReference type="Gene3D" id="3.10.20.410">
    <property type="match status" value="1"/>
</dbReference>
<evidence type="ECO:0000313" key="12">
    <source>
        <dbReference type="Proteomes" id="UP000294963"/>
    </source>
</evidence>
<dbReference type="GO" id="GO:0009297">
    <property type="term" value="P:pilus assembly"/>
    <property type="evidence" value="ECO:0007669"/>
    <property type="project" value="InterPro"/>
</dbReference>
<dbReference type="PANTHER" id="PTHR30451:SF20">
    <property type="entry name" value="FIMBRIAE USHER"/>
    <property type="match status" value="1"/>
</dbReference>
<reference evidence="11 12" key="1">
    <citation type="submission" date="2019-03" db="EMBL/GenBank/DDBJ databases">
        <title>Genomic analyses of the natural microbiome of Caenorhabditis elegans.</title>
        <authorList>
            <person name="Samuel B."/>
        </authorList>
    </citation>
    <scope>NUCLEOTIDE SEQUENCE [LARGE SCALE GENOMIC DNA]</scope>
    <source>
        <strain evidence="11 12">JUb89</strain>
    </source>
</reference>
<protein>
    <submittedName>
        <fullName evidence="11">Outer membrane usher protein</fullName>
    </submittedName>
</protein>
<dbReference type="SUPFAM" id="SSF141729">
    <property type="entry name" value="FimD N-terminal domain-like"/>
    <property type="match status" value="1"/>
</dbReference>
<dbReference type="AlphaFoldDB" id="A0A4R1Y0R4"/>
<keyword evidence="3" id="KW-0813">Transport</keyword>
<organism evidence="11 12">
    <name type="scientific">Acinetobacter calcoaceticus</name>
    <dbReference type="NCBI Taxonomy" id="471"/>
    <lineage>
        <taxon>Bacteria</taxon>
        <taxon>Pseudomonadati</taxon>
        <taxon>Pseudomonadota</taxon>
        <taxon>Gammaproteobacteria</taxon>
        <taxon>Moraxellales</taxon>
        <taxon>Moraxellaceae</taxon>
        <taxon>Acinetobacter</taxon>
        <taxon>Acinetobacter calcoaceticus/baumannii complex</taxon>
    </lineage>
</organism>
<dbReference type="Pfam" id="PF13954">
    <property type="entry name" value="PapC_N"/>
    <property type="match status" value="1"/>
</dbReference>
<evidence type="ECO:0000259" key="9">
    <source>
        <dbReference type="Pfam" id="PF13953"/>
    </source>
</evidence>
<gene>
    <name evidence="11" type="ORF">EC844_103117</name>
</gene>
<evidence type="ECO:0000256" key="4">
    <source>
        <dbReference type="ARBA" id="ARBA00022452"/>
    </source>
</evidence>